<evidence type="ECO:0000256" key="6">
    <source>
        <dbReference type="SAM" id="Phobius"/>
    </source>
</evidence>
<reference evidence="7 8" key="1">
    <citation type="submission" date="2014-02" db="EMBL/GenBank/DDBJ databases">
        <title>Genome sequence of Brachybacterium phenoliresistens strain W13A50.</title>
        <authorList>
            <person name="Wang X."/>
        </authorList>
    </citation>
    <scope>NUCLEOTIDE SEQUENCE [LARGE SCALE GENOMIC DNA]</scope>
    <source>
        <strain evidence="7 8">W13A50</strain>
    </source>
</reference>
<feature type="transmembrane region" description="Helical" evidence="6">
    <location>
        <begin position="151"/>
        <end position="171"/>
    </location>
</feature>
<evidence type="ECO:0000256" key="3">
    <source>
        <dbReference type="ARBA" id="ARBA00022679"/>
    </source>
</evidence>
<gene>
    <name evidence="7" type="ORF">BF93_14305</name>
</gene>
<dbReference type="PANTHER" id="PTHR24421">
    <property type="entry name" value="NITRATE/NITRITE SENSOR PROTEIN NARX-RELATED"/>
    <property type="match status" value="1"/>
</dbReference>
<evidence type="ECO:0000256" key="1">
    <source>
        <dbReference type="ARBA" id="ARBA00000085"/>
    </source>
</evidence>
<dbReference type="EC" id="2.7.13.3" evidence="2"/>
<evidence type="ECO:0000256" key="4">
    <source>
        <dbReference type="ARBA" id="ARBA00022777"/>
    </source>
</evidence>
<comment type="catalytic activity">
    <reaction evidence="1">
        <text>ATP + protein L-histidine = ADP + protein N-phospho-L-histidine.</text>
        <dbReference type="EC" id="2.7.13.3"/>
    </reaction>
</comment>
<evidence type="ECO:0000256" key="5">
    <source>
        <dbReference type="ARBA" id="ARBA00023012"/>
    </source>
</evidence>
<dbReference type="InterPro" id="IPR050482">
    <property type="entry name" value="Sensor_HK_TwoCompSys"/>
</dbReference>
<dbReference type="Proteomes" id="UP000023067">
    <property type="component" value="Unassembled WGS sequence"/>
</dbReference>
<dbReference type="GO" id="GO:0004673">
    <property type="term" value="F:protein histidine kinase activity"/>
    <property type="evidence" value="ECO:0007669"/>
    <property type="project" value="UniProtKB-EC"/>
</dbReference>
<keyword evidence="5" id="KW-0902">Two-component regulatory system</keyword>
<name>Z9JV69_9MICO</name>
<dbReference type="STRING" id="396014.BF93_14305"/>
<protein>
    <recommendedName>
        <fullName evidence="2">histidine kinase</fullName>
        <ecNumber evidence="2">2.7.13.3</ecNumber>
    </recommendedName>
</protein>
<feature type="transmembrane region" description="Helical" evidence="6">
    <location>
        <begin position="59"/>
        <end position="92"/>
    </location>
</feature>
<keyword evidence="6" id="KW-0472">Membrane</keyword>
<dbReference type="eggNOG" id="COG4585">
    <property type="taxonomic scope" value="Bacteria"/>
</dbReference>
<dbReference type="AlphaFoldDB" id="Z9JV69"/>
<sequence>MAAVIPSLRPQDSAPWWRRLLAFLIGPRFIDPPLRFVTVFFGTMTILPTGFDPAGGPGYVALSVIAGLLVIVSAFLPRLTLVAGILGTFAFMGVDPDLVNPFNLDVLVAAGVLLTYRRYRLWAVAVAGLALEVLVGRMVGASSGSASDAQVTLLVAVLVSVLGLGAGLGEARIQAEIARREDAVRRHEHELSRLRIQVAIDTHDTVSHGLATQAAIIRVLGQEAAAGRGPDVRTLSELGMVNDRSQRQLRQLLSRLRGDDEQDRSTDLSEALKSVTGAITAGAVAGGFALDVRFGALPPAVPAPVVDAAQKLLTELATNVFKHARTDAPCVITVEVIPGEGGSALQLASHNAVASPSGFTPRTLTRRAELLGGSCEVRRPDGDSAEVLVRIPLPADGAPVPAVPPGISAEDLLRADEAPPLAHAVESS</sequence>
<dbReference type="HOGENOM" id="CLU_640436_0_0_11"/>
<dbReference type="Gene3D" id="3.30.565.10">
    <property type="entry name" value="Histidine kinase-like ATPase, C-terminal domain"/>
    <property type="match status" value="1"/>
</dbReference>
<comment type="caution">
    <text evidence="7">The sequence shown here is derived from an EMBL/GenBank/DDBJ whole genome shotgun (WGS) entry which is preliminary data.</text>
</comment>
<accession>Z9JV69</accession>
<feature type="transmembrane region" description="Helical" evidence="6">
    <location>
        <begin position="121"/>
        <end position="139"/>
    </location>
</feature>
<keyword evidence="8" id="KW-1185">Reference proteome</keyword>
<keyword evidence="4" id="KW-0418">Kinase</keyword>
<organism evidence="7 8">
    <name type="scientific">Brachybacterium phenoliresistens</name>
    <dbReference type="NCBI Taxonomy" id="396014"/>
    <lineage>
        <taxon>Bacteria</taxon>
        <taxon>Bacillati</taxon>
        <taxon>Actinomycetota</taxon>
        <taxon>Actinomycetes</taxon>
        <taxon>Micrococcales</taxon>
        <taxon>Dermabacteraceae</taxon>
        <taxon>Brachybacterium</taxon>
    </lineage>
</organism>
<dbReference type="InterPro" id="IPR036890">
    <property type="entry name" value="HATPase_C_sf"/>
</dbReference>
<evidence type="ECO:0000256" key="2">
    <source>
        <dbReference type="ARBA" id="ARBA00012438"/>
    </source>
</evidence>
<dbReference type="EMBL" id="JDYK01000004">
    <property type="protein sequence ID" value="EWS82064.1"/>
    <property type="molecule type" value="Genomic_DNA"/>
</dbReference>
<dbReference type="PATRIC" id="fig|396014.3.peg.1212"/>
<evidence type="ECO:0000313" key="8">
    <source>
        <dbReference type="Proteomes" id="UP000023067"/>
    </source>
</evidence>
<keyword evidence="6" id="KW-1133">Transmembrane helix</keyword>
<proteinExistence type="predicted"/>
<keyword evidence="6" id="KW-0812">Transmembrane</keyword>
<keyword evidence="3" id="KW-0808">Transferase</keyword>
<evidence type="ECO:0000313" key="7">
    <source>
        <dbReference type="EMBL" id="EWS82064.1"/>
    </source>
</evidence>
<dbReference type="PANTHER" id="PTHR24421:SF10">
    <property type="entry name" value="NITRATE_NITRITE SENSOR PROTEIN NARQ"/>
    <property type="match status" value="1"/>
</dbReference>
<dbReference type="GO" id="GO:0000160">
    <property type="term" value="P:phosphorelay signal transduction system"/>
    <property type="evidence" value="ECO:0007669"/>
    <property type="project" value="UniProtKB-KW"/>
</dbReference>